<feature type="region of interest" description="Disordered" evidence="1">
    <location>
        <begin position="342"/>
        <end position="425"/>
    </location>
</feature>
<comment type="caution">
    <text evidence="3">The sequence shown here is derived from an EMBL/GenBank/DDBJ whole genome shotgun (WGS) entry which is preliminary data.</text>
</comment>
<feature type="transmembrane region" description="Helical" evidence="2">
    <location>
        <begin position="791"/>
        <end position="813"/>
    </location>
</feature>
<gene>
    <name evidence="3" type="ORF">HMPREF3230_00778</name>
</gene>
<evidence type="ECO:0000256" key="2">
    <source>
        <dbReference type="SAM" id="Phobius"/>
    </source>
</evidence>
<keyword evidence="2" id="KW-0472">Membrane</keyword>
<name>A0A135Z5T3_GARVA</name>
<feature type="region of interest" description="Disordered" evidence="1">
    <location>
        <begin position="509"/>
        <end position="536"/>
    </location>
</feature>
<dbReference type="PATRIC" id="fig|2702.101.peg.757"/>
<feature type="compositionally biased region" description="Polar residues" evidence="1">
    <location>
        <begin position="401"/>
        <end position="421"/>
    </location>
</feature>
<feature type="region of interest" description="Disordered" evidence="1">
    <location>
        <begin position="593"/>
        <end position="666"/>
    </location>
</feature>
<keyword evidence="2" id="KW-0812">Transmembrane</keyword>
<dbReference type="RefSeq" id="WP_075523602.1">
    <property type="nucleotide sequence ID" value="NZ_KQ961867.1"/>
</dbReference>
<evidence type="ECO:0000313" key="3">
    <source>
        <dbReference type="EMBL" id="KXI16984.1"/>
    </source>
</evidence>
<organism evidence="3 4">
    <name type="scientific">Gardnerella vaginalis</name>
    <dbReference type="NCBI Taxonomy" id="2702"/>
    <lineage>
        <taxon>Bacteria</taxon>
        <taxon>Bacillati</taxon>
        <taxon>Actinomycetota</taxon>
        <taxon>Actinomycetes</taxon>
        <taxon>Bifidobacteriales</taxon>
        <taxon>Bifidobacteriaceae</taxon>
        <taxon>Gardnerella</taxon>
    </lineage>
</organism>
<feature type="compositionally biased region" description="Low complexity" evidence="1">
    <location>
        <begin position="636"/>
        <end position="647"/>
    </location>
</feature>
<feature type="compositionally biased region" description="Basic and acidic residues" evidence="1">
    <location>
        <begin position="347"/>
        <end position="384"/>
    </location>
</feature>
<dbReference type="Proteomes" id="UP000070505">
    <property type="component" value="Unassembled WGS sequence"/>
</dbReference>
<dbReference type="EMBL" id="LSRC01000034">
    <property type="protein sequence ID" value="KXI16984.1"/>
    <property type="molecule type" value="Genomic_DNA"/>
</dbReference>
<reference evidence="3 4" key="1">
    <citation type="submission" date="2016-02" db="EMBL/GenBank/DDBJ databases">
        <authorList>
            <person name="Wen L."/>
            <person name="He K."/>
            <person name="Yang H."/>
        </authorList>
    </citation>
    <scope>NUCLEOTIDE SEQUENCE [LARGE SCALE GENOMIC DNA]</scope>
    <source>
        <strain evidence="3 4">CMW7778B</strain>
    </source>
</reference>
<feature type="compositionally biased region" description="Low complexity" evidence="1">
    <location>
        <begin position="385"/>
        <end position="396"/>
    </location>
</feature>
<accession>A0A135Z5T3</accession>
<feature type="compositionally biased region" description="Polar residues" evidence="1">
    <location>
        <begin position="648"/>
        <end position="662"/>
    </location>
</feature>
<feature type="compositionally biased region" description="Low complexity" evidence="1">
    <location>
        <begin position="598"/>
        <end position="621"/>
    </location>
</feature>
<protein>
    <recommendedName>
        <fullName evidence="5">Kinase</fullName>
    </recommendedName>
</protein>
<keyword evidence="2" id="KW-1133">Transmembrane helix</keyword>
<evidence type="ECO:0000313" key="4">
    <source>
        <dbReference type="Proteomes" id="UP000070505"/>
    </source>
</evidence>
<feature type="compositionally biased region" description="Polar residues" evidence="1">
    <location>
        <begin position="527"/>
        <end position="536"/>
    </location>
</feature>
<dbReference type="AlphaFoldDB" id="A0A135Z5T3"/>
<proteinExistence type="predicted"/>
<sequence length="981" mass="107841">MKPRLGDIILNRYALVSPLRNEEELQVWQASDNILERDCQLFIVRDSRFLTDVNTIASTLALARSRKFTQVLQLQHIDDISIIITALDSGLSISDYLADNNSKERRQSKPISPINPLSYEAIRTIVAETAGIVSKMIANGITHHAISTDTVRITTNGIELADTPISPMIEDLTLLNNAKDDTSSKDLEKSSPSQESYERIATRQLSALLYSLLTRTISKNLHDFSLSRISENVPSEFRMICKRGLCESQVADSNKNPNIIPMASIAELSALLGKYTPLRSLRAQDILLPRLEGAASVSLIELKAEDKNSILPFPEDLVQSEDQFNDGFNSAIQQAENPDLLNYDFSSDLRDSSRNETNDDLNETPRKDLSKDENDIPSMLKDESSQISSSSSTSSDDIQKNADSAYSSSKNGKNSSDVQASNVNKVTKANKNTAIGAIGTKASKGAKAAIGALSFASSIIKSSQAASSVAPVASSETSAANMSISGFAAASTSIRKAGKTLGTLFKRNSRKNSKNKSKEKYENYNSDENNIDSSELENTNTNVDIDFHDIAAAEMANILAPTELDADDSIFPMSERNIHVIKNDDEIAQDNSEKNLEDNNSNSSLNNRSNNSKQNISNISRNKSRLKSKSDDSDLYDSSISNNSYDSENFSDSENANAQSSNEEGETFDHIPAIASSTFDFDDLLIQNSRHTEPIARANAFLSEESEFTGRVPVVDNQSRFIAPGEESARALREEELEDTDMDLHTVSSLSSLPPSFEPREHAASIKKQQIRKNGEDIADAKIFVGLSTKFIAISIMLLLIIVGSFFAIHGLLSSHESSSSFNNSNPWDSENINNVPFGSRGILPEEKAKGHKVPEGHKTVKAVPAPNIPVNNTPFEIDIRQFLSKPSHQNGYGYYMHLTQPQEAYRFVISIRSSGGHGYLFANTKNDPTKGDQVAEFTFDESGTTEVKFNKPIKAQDFLLWVPANSLPNNSLYINSARIY</sequence>
<evidence type="ECO:0008006" key="5">
    <source>
        <dbReference type="Google" id="ProtNLM"/>
    </source>
</evidence>
<evidence type="ECO:0000256" key="1">
    <source>
        <dbReference type="SAM" id="MobiDB-lite"/>
    </source>
</evidence>